<feature type="region of interest" description="Disordered" evidence="4">
    <location>
        <begin position="101"/>
        <end position="121"/>
    </location>
</feature>
<keyword evidence="3" id="KW-0479">Metal-binding</keyword>
<accession>A0A8S1HJ48</accession>
<feature type="compositionally biased region" description="Basic and acidic residues" evidence="4">
    <location>
        <begin position="287"/>
        <end position="305"/>
    </location>
</feature>
<feature type="compositionally biased region" description="Basic and acidic residues" evidence="4">
    <location>
        <begin position="225"/>
        <end position="242"/>
    </location>
</feature>
<dbReference type="Pfam" id="PF07714">
    <property type="entry name" value="PK_Tyr_Ser-Thr"/>
    <property type="match status" value="1"/>
</dbReference>
<dbReference type="Proteomes" id="UP000835052">
    <property type="component" value="Unassembled WGS sequence"/>
</dbReference>
<dbReference type="PANTHER" id="PTHR24416:SF600">
    <property type="entry name" value="PDGF- AND VEGF-RECEPTOR RELATED, ISOFORM J"/>
    <property type="match status" value="1"/>
</dbReference>
<dbReference type="InterPro" id="IPR050122">
    <property type="entry name" value="RTK"/>
</dbReference>
<evidence type="ECO:0000313" key="7">
    <source>
        <dbReference type="Proteomes" id="UP000835052"/>
    </source>
</evidence>
<keyword evidence="7" id="KW-1185">Reference proteome</keyword>
<dbReference type="SMART" id="SM00219">
    <property type="entry name" value="TyrKc"/>
    <property type="match status" value="1"/>
</dbReference>
<feature type="binding site" evidence="3">
    <location>
        <position position="78"/>
    </location>
    <ligand>
        <name>Mg(2+)</name>
        <dbReference type="ChEBI" id="CHEBI:18420"/>
    </ligand>
</feature>
<dbReference type="InterPro" id="IPR008266">
    <property type="entry name" value="Tyr_kinase_AS"/>
</dbReference>
<dbReference type="InterPro" id="IPR020635">
    <property type="entry name" value="Tyr_kinase_cat_dom"/>
</dbReference>
<keyword evidence="2" id="KW-0067">ATP-binding</keyword>
<dbReference type="GO" id="GO:0005886">
    <property type="term" value="C:plasma membrane"/>
    <property type="evidence" value="ECO:0007669"/>
    <property type="project" value="TreeGrafter"/>
</dbReference>
<protein>
    <recommendedName>
        <fullName evidence="5">Protein kinase domain-containing protein</fullName>
    </recommendedName>
</protein>
<dbReference type="PROSITE" id="PS00109">
    <property type="entry name" value="PROTEIN_KINASE_TYR"/>
    <property type="match status" value="1"/>
</dbReference>
<feature type="region of interest" description="Disordered" evidence="4">
    <location>
        <begin position="219"/>
        <end position="315"/>
    </location>
</feature>
<sequence>MSYFVHHYVILMHGVAMDHPPILIVMEFCPGGNLERHLVDQRDRIETGERMVYIMEAARGMRYLHSRQCVHRDLAARNCLISAQGHLKIADFGLSKLLEKEGRGRHGRPLTTDSRQMDGAGVPEKADEVLQEQRLGIKPWPNDPAKKVATNIRKGNMPPMPERTPSEVKDIVDKLWVVESNKRTNMKDVCQKVWRLMKRYPPPKAKSFTLNKIPGVNRQVAIRSDSSEPERTRSTSRFSRETKRTRKSRSYTRHRTETSVQDDIDDQTDTNRDSVDNEGRSVGTIEETERRKDRSICRSTEEQEKTVQPSRRSAH</sequence>
<dbReference type="GO" id="GO:0005524">
    <property type="term" value="F:ATP binding"/>
    <property type="evidence" value="ECO:0007669"/>
    <property type="project" value="UniProtKB-KW"/>
</dbReference>
<dbReference type="EMBL" id="CAJGYM010000075">
    <property type="protein sequence ID" value="CAD6196568.1"/>
    <property type="molecule type" value="Genomic_DNA"/>
</dbReference>
<comment type="caution">
    <text evidence="6">The sequence shown here is derived from an EMBL/GenBank/DDBJ whole genome shotgun (WGS) entry which is preliminary data.</text>
</comment>
<dbReference type="PANTHER" id="PTHR24416">
    <property type="entry name" value="TYROSINE-PROTEIN KINASE RECEPTOR"/>
    <property type="match status" value="1"/>
</dbReference>
<keyword evidence="2" id="KW-0547">Nucleotide-binding</keyword>
<feature type="binding site" evidence="2">
    <location>
        <position position="77"/>
    </location>
    <ligand>
        <name>ATP</name>
        <dbReference type="ChEBI" id="CHEBI:30616"/>
    </ligand>
</feature>
<dbReference type="OrthoDB" id="1924287at2759"/>
<dbReference type="AlphaFoldDB" id="A0A8S1HJ48"/>
<dbReference type="SUPFAM" id="SSF56112">
    <property type="entry name" value="Protein kinase-like (PK-like)"/>
    <property type="match status" value="1"/>
</dbReference>
<feature type="compositionally biased region" description="Polar residues" evidence="4">
    <location>
        <begin position="306"/>
        <end position="315"/>
    </location>
</feature>
<dbReference type="GO" id="GO:0046872">
    <property type="term" value="F:metal ion binding"/>
    <property type="evidence" value="ECO:0007669"/>
    <property type="project" value="UniProtKB-KW"/>
</dbReference>
<keyword evidence="3" id="KW-0460">Magnesium</keyword>
<dbReference type="Gene3D" id="1.10.510.10">
    <property type="entry name" value="Transferase(Phosphotransferase) domain 1"/>
    <property type="match status" value="1"/>
</dbReference>
<feature type="compositionally biased region" description="Basic and acidic residues" evidence="4">
    <location>
        <begin position="269"/>
        <end position="279"/>
    </location>
</feature>
<reference evidence="6" key="1">
    <citation type="submission" date="2020-10" db="EMBL/GenBank/DDBJ databases">
        <authorList>
            <person name="Kikuchi T."/>
        </authorList>
    </citation>
    <scope>NUCLEOTIDE SEQUENCE</scope>
    <source>
        <strain evidence="6">NKZ352</strain>
    </source>
</reference>
<dbReference type="InterPro" id="IPR000719">
    <property type="entry name" value="Prot_kinase_dom"/>
</dbReference>
<dbReference type="GO" id="GO:0043235">
    <property type="term" value="C:receptor complex"/>
    <property type="evidence" value="ECO:0007669"/>
    <property type="project" value="TreeGrafter"/>
</dbReference>
<feature type="domain" description="Protein kinase" evidence="5">
    <location>
        <begin position="1"/>
        <end position="195"/>
    </location>
</feature>
<feature type="binding site" evidence="3">
    <location>
        <position position="91"/>
    </location>
    <ligand>
        <name>Mg(2+)</name>
        <dbReference type="ChEBI" id="CHEBI:18420"/>
    </ligand>
</feature>
<evidence type="ECO:0000256" key="3">
    <source>
        <dbReference type="PIRSR" id="PIRSR000615-3"/>
    </source>
</evidence>
<organism evidence="6 7">
    <name type="scientific">Caenorhabditis auriculariae</name>
    <dbReference type="NCBI Taxonomy" id="2777116"/>
    <lineage>
        <taxon>Eukaryota</taxon>
        <taxon>Metazoa</taxon>
        <taxon>Ecdysozoa</taxon>
        <taxon>Nematoda</taxon>
        <taxon>Chromadorea</taxon>
        <taxon>Rhabditida</taxon>
        <taxon>Rhabditina</taxon>
        <taxon>Rhabditomorpha</taxon>
        <taxon>Rhabditoidea</taxon>
        <taxon>Rhabditidae</taxon>
        <taxon>Peloderinae</taxon>
        <taxon>Caenorhabditis</taxon>
    </lineage>
</organism>
<evidence type="ECO:0000256" key="4">
    <source>
        <dbReference type="SAM" id="MobiDB-lite"/>
    </source>
</evidence>
<evidence type="ECO:0000256" key="1">
    <source>
        <dbReference type="PIRSR" id="PIRSR000615-1"/>
    </source>
</evidence>
<dbReference type="GO" id="GO:0004714">
    <property type="term" value="F:transmembrane receptor protein tyrosine kinase activity"/>
    <property type="evidence" value="ECO:0007669"/>
    <property type="project" value="TreeGrafter"/>
</dbReference>
<evidence type="ECO:0000259" key="5">
    <source>
        <dbReference type="PROSITE" id="PS50011"/>
    </source>
</evidence>
<feature type="compositionally biased region" description="Basic residues" evidence="4">
    <location>
        <begin position="243"/>
        <end position="253"/>
    </location>
</feature>
<gene>
    <name evidence="6" type="ORF">CAUJ_LOCUS12482</name>
</gene>
<evidence type="ECO:0000256" key="2">
    <source>
        <dbReference type="PIRSR" id="PIRSR000615-2"/>
    </source>
</evidence>
<dbReference type="InterPro" id="IPR011009">
    <property type="entry name" value="Kinase-like_dom_sf"/>
</dbReference>
<feature type="active site" description="Proton acceptor" evidence="1">
    <location>
        <position position="73"/>
    </location>
</feature>
<proteinExistence type="predicted"/>
<evidence type="ECO:0000313" key="6">
    <source>
        <dbReference type="EMBL" id="CAD6196568.1"/>
    </source>
</evidence>
<dbReference type="GO" id="GO:0007169">
    <property type="term" value="P:cell surface receptor protein tyrosine kinase signaling pathway"/>
    <property type="evidence" value="ECO:0007669"/>
    <property type="project" value="TreeGrafter"/>
</dbReference>
<dbReference type="PROSITE" id="PS50011">
    <property type="entry name" value="PROTEIN_KINASE_DOM"/>
    <property type="match status" value="1"/>
</dbReference>
<dbReference type="InterPro" id="IPR001245">
    <property type="entry name" value="Ser-Thr/Tyr_kinase_cat_dom"/>
</dbReference>
<name>A0A8S1HJ48_9PELO</name>